<dbReference type="InterPro" id="IPR023214">
    <property type="entry name" value="HAD_sf"/>
</dbReference>
<dbReference type="GO" id="GO:0046872">
    <property type="term" value="F:metal ion binding"/>
    <property type="evidence" value="ECO:0007669"/>
    <property type="project" value="UniProtKB-KW"/>
</dbReference>
<dbReference type="EMBL" id="WNAJ01000008">
    <property type="protein sequence ID" value="MTR85113.1"/>
    <property type="molecule type" value="Genomic_DNA"/>
</dbReference>
<evidence type="ECO:0000256" key="1">
    <source>
        <dbReference type="ARBA" id="ARBA00001946"/>
    </source>
</evidence>
<dbReference type="STRING" id="166486.ERS852572_01437"/>
<organism evidence="5 8">
    <name type="scientific">Roseburia intestinalis</name>
    <dbReference type="NCBI Taxonomy" id="166486"/>
    <lineage>
        <taxon>Bacteria</taxon>
        <taxon>Bacillati</taxon>
        <taxon>Bacillota</taxon>
        <taxon>Clostridia</taxon>
        <taxon>Lachnospirales</taxon>
        <taxon>Lachnospiraceae</taxon>
        <taxon>Roseburia</taxon>
    </lineage>
</organism>
<dbReference type="SUPFAM" id="SSF56784">
    <property type="entry name" value="HAD-like"/>
    <property type="match status" value="1"/>
</dbReference>
<evidence type="ECO:0000313" key="8">
    <source>
        <dbReference type="Proteomes" id="UP000095350"/>
    </source>
</evidence>
<dbReference type="Pfam" id="PF00702">
    <property type="entry name" value="Hydrolase"/>
    <property type="match status" value="1"/>
</dbReference>
<reference evidence="5 8" key="1">
    <citation type="submission" date="2015-09" db="EMBL/GenBank/DDBJ databases">
        <authorList>
            <consortium name="Pathogen Informatics"/>
        </authorList>
    </citation>
    <scope>NUCLEOTIDE SEQUENCE [LARGE SCALE GENOMIC DNA]</scope>
    <source>
        <strain evidence="5 8">2789STDY5834960</strain>
    </source>
</reference>
<dbReference type="EMBL" id="CYXZ01000009">
    <property type="protein sequence ID" value="CUM99599.1"/>
    <property type="molecule type" value="Genomic_DNA"/>
</dbReference>
<evidence type="ECO:0000256" key="3">
    <source>
        <dbReference type="ARBA" id="ARBA00022801"/>
    </source>
</evidence>
<dbReference type="RefSeq" id="WP_015560891.1">
    <property type="nucleotide sequence ID" value="NZ_CABIYH010000009.1"/>
</dbReference>
<reference evidence="7 9" key="2">
    <citation type="submission" date="2018-08" db="EMBL/GenBank/DDBJ databases">
        <title>A genome reference for cultivated species of the human gut microbiota.</title>
        <authorList>
            <person name="Zou Y."/>
            <person name="Xue W."/>
            <person name="Luo G."/>
        </authorList>
    </citation>
    <scope>NUCLEOTIDE SEQUENCE [LARGE SCALE GENOMIC DNA]</scope>
    <source>
        <strain evidence="7 9">AM22-21LB</strain>
    </source>
</reference>
<evidence type="ECO:0000313" key="10">
    <source>
        <dbReference type="Proteomes" id="UP000478483"/>
    </source>
</evidence>
<proteinExistence type="predicted"/>
<dbReference type="Gene3D" id="1.10.150.240">
    <property type="entry name" value="Putative phosphatase, domain 2"/>
    <property type="match status" value="1"/>
</dbReference>
<evidence type="ECO:0000256" key="2">
    <source>
        <dbReference type="ARBA" id="ARBA00022723"/>
    </source>
</evidence>
<dbReference type="NCBIfam" id="TIGR01509">
    <property type="entry name" value="HAD-SF-IA-v3"/>
    <property type="match status" value="1"/>
</dbReference>
<dbReference type="Proteomes" id="UP000284051">
    <property type="component" value="Unassembled WGS sequence"/>
</dbReference>
<dbReference type="GO" id="GO:0016791">
    <property type="term" value="F:phosphatase activity"/>
    <property type="evidence" value="ECO:0007669"/>
    <property type="project" value="TreeGrafter"/>
</dbReference>
<accession>A0A173TBV3</accession>
<dbReference type="Proteomes" id="UP000478483">
    <property type="component" value="Unassembled WGS sequence"/>
</dbReference>
<evidence type="ECO:0000256" key="4">
    <source>
        <dbReference type="ARBA" id="ARBA00022842"/>
    </source>
</evidence>
<evidence type="ECO:0000313" key="9">
    <source>
        <dbReference type="Proteomes" id="UP000284051"/>
    </source>
</evidence>
<keyword evidence="3 5" id="KW-0378">Hydrolase</keyword>
<dbReference type="PANTHER" id="PTHR46470:SF2">
    <property type="entry name" value="GLYCERALDEHYDE 3-PHOSPHATE PHOSPHATASE"/>
    <property type="match status" value="1"/>
</dbReference>
<dbReference type="PANTHER" id="PTHR46470">
    <property type="entry name" value="N-ACYLNEURAMINATE-9-PHOSPHATASE"/>
    <property type="match status" value="1"/>
</dbReference>
<dbReference type="AlphaFoldDB" id="A0A173TBV3"/>
<comment type="cofactor">
    <cofactor evidence="1">
        <name>Mg(2+)</name>
        <dbReference type="ChEBI" id="CHEBI:18420"/>
    </cofactor>
</comment>
<keyword evidence="2" id="KW-0479">Metal-binding</keyword>
<dbReference type="InterPro" id="IPR051400">
    <property type="entry name" value="HAD-like_hydrolase"/>
</dbReference>
<dbReference type="Gene3D" id="3.40.50.1000">
    <property type="entry name" value="HAD superfamily/HAD-like"/>
    <property type="match status" value="1"/>
</dbReference>
<gene>
    <name evidence="5" type="primary">yfnB</name>
    <name evidence="7" type="ORF">DW264_03815</name>
    <name evidence="5" type="ORF">ERS852572_01437</name>
    <name evidence="6" type="ORF">GMD50_08570</name>
</gene>
<dbReference type="InterPro" id="IPR006439">
    <property type="entry name" value="HAD-SF_hydro_IA"/>
</dbReference>
<dbReference type="Proteomes" id="UP000095350">
    <property type="component" value="Unassembled WGS sequence"/>
</dbReference>
<dbReference type="PaxDb" id="166486-ERS852572_01437"/>
<dbReference type="NCBIfam" id="TIGR01549">
    <property type="entry name" value="HAD-SF-IA-v1"/>
    <property type="match status" value="1"/>
</dbReference>
<dbReference type="EC" id="3.-.-.-" evidence="5"/>
<dbReference type="InterPro" id="IPR036412">
    <property type="entry name" value="HAD-like_sf"/>
</dbReference>
<dbReference type="OrthoDB" id="264363at2"/>
<evidence type="ECO:0000313" key="7">
    <source>
        <dbReference type="EMBL" id="RHG29916.1"/>
    </source>
</evidence>
<dbReference type="GO" id="GO:0044281">
    <property type="term" value="P:small molecule metabolic process"/>
    <property type="evidence" value="ECO:0007669"/>
    <property type="project" value="UniProtKB-ARBA"/>
</dbReference>
<evidence type="ECO:0000313" key="6">
    <source>
        <dbReference type="EMBL" id="MTR85113.1"/>
    </source>
</evidence>
<dbReference type="EMBL" id="QRID01000003">
    <property type="protein sequence ID" value="RHG29916.1"/>
    <property type="molecule type" value="Genomic_DNA"/>
</dbReference>
<dbReference type="SFLD" id="SFLDS00003">
    <property type="entry name" value="Haloacid_Dehalogenase"/>
    <property type="match status" value="1"/>
</dbReference>
<name>A0A173TBV3_9FIRM</name>
<evidence type="ECO:0000313" key="5">
    <source>
        <dbReference type="EMBL" id="CUM99599.1"/>
    </source>
</evidence>
<dbReference type="SFLD" id="SFLDG01129">
    <property type="entry name" value="C1.5:_HAD__Beta-PGM__Phosphata"/>
    <property type="match status" value="1"/>
</dbReference>
<sequence>MKYENYIFDLYGTLVDIHTDEEKTELWEKLAQFYGYYGAVYTAEELKNAYACLTGQKEDALRQEMGPDAAMKKDDAHEAHPEIEIEEVFLALFQKKGVQADIELAIHAGQFFRILSTEYIRLYDGAKELLAALRETGKKVYLLSNAQRIFTAYELKLLGLEPYFDDIFLSSSCKVKKPDTRFFHLLLDKHHILPEESIMIGNDAVSDIKGAKEVGLHTFYIHSNISPDTEKKPDADHVLMQMDLAKVRQILISD</sequence>
<reference evidence="6 10" key="3">
    <citation type="journal article" date="2019" name="Nat. Med.">
        <title>A library of human gut bacterial isolates paired with longitudinal multiomics data enables mechanistic microbiome research.</title>
        <authorList>
            <person name="Poyet M."/>
            <person name="Groussin M."/>
            <person name="Gibbons S.M."/>
            <person name="Avila-Pacheco J."/>
            <person name="Jiang X."/>
            <person name="Kearney S.M."/>
            <person name="Perrotta A.R."/>
            <person name="Berdy B."/>
            <person name="Zhao S."/>
            <person name="Lieberman T.D."/>
            <person name="Swanson P.K."/>
            <person name="Smith M."/>
            <person name="Roesemann S."/>
            <person name="Alexander J.E."/>
            <person name="Rich S.A."/>
            <person name="Livny J."/>
            <person name="Vlamakis H."/>
            <person name="Clish C."/>
            <person name="Bullock K."/>
            <person name="Deik A."/>
            <person name="Scott J."/>
            <person name="Pierce K.A."/>
            <person name="Xavier R.J."/>
            <person name="Alm E.J."/>
        </authorList>
    </citation>
    <scope>NUCLEOTIDE SEQUENCE [LARGE SCALE GENOMIC DNA]</scope>
    <source>
        <strain evidence="6 10">BIOML-A1</strain>
    </source>
</reference>
<keyword evidence="4" id="KW-0460">Magnesium</keyword>
<dbReference type="InterPro" id="IPR023198">
    <property type="entry name" value="PGP-like_dom2"/>
</dbReference>
<protein>
    <submittedName>
        <fullName evidence="7">HAD family hydrolase</fullName>
    </submittedName>
    <submittedName>
        <fullName evidence="6">HAD-IA family hydrolase</fullName>
    </submittedName>
    <submittedName>
        <fullName evidence="5">Putative HAD-hydrolase yfnB</fullName>
        <ecNumber evidence="5">3.-.-.-</ecNumber>
    </submittedName>
</protein>
<dbReference type="PRINTS" id="PR00413">
    <property type="entry name" value="HADHALOGNASE"/>
</dbReference>